<dbReference type="PANTHER" id="PTHR31511">
    <property type="entry name" value="PROTEIN CBG23764"/>
    <property type="match status" value="1"/>
</dbReference>
<dbReference type="InterPro" id="IPR043502">
    <property type="entry name" value="DNA/RNA_pol_sf"/>
</dbReference>
<dbReference type="InterPro" id="IPR023211">
    <property type="entry name" value="DNA_pol_palm_dom_sf"/>
</dbReference>
<dbReference type="GO" id="GO:0071897">
    <property type="term" value="P:DNA biosynthetic process"/>
    <property type="evidence" value="ECO:0007669"/>
    <property type="project" value="UniProtKB-ARBA"/>
</dbReference>
<dbReference type="PANTHER" id="PTHR31511:SF12">
    <property type="entry name" value="RHO TERMINATION FACTOR N-TERMINAL DOMAIN-CONTAINING PROTEIN"/>
    <property type="match status" value="1"/>
</dbReference>
<name>A0A6P7GLM1_DIAVI</name>
<reference evidence="1" key="1">
    <citation type="submission" date="2025-08" db="UniProtKB">
        <authorList>
            <consortium name="RefSeq"/>
        </authorList>
    </citation>
    <scope>IDENTIFICATION</scope>
    <source>
        <tissue evidence="1">Whole insect</tissue>
    </source>
</reference>
<dbReference type="InParanoid" id="A0A6P7GLM1"/>
<sequence length="209" mass="24706">MSHRFGEDCSILYTDTDSLIYLITRDPYEVMREDCYQYFDTSDYPLDNIQKIPLVNKKVIGLMKDENNGKIMSDFVGLRSKLYATRLNTTNNEVHQLWEKYQKEEYDEDEIKEIIMNHDVTKKAKGVKKSVIKNKITFEDYVECLETNKHKITSQNLIRSEKHKVFTIKQEKLSLSCEDDKRYLIPGTFDTFAWGHFSIPHDHEAMDID</sequence>
<organism evidence="1">
    <name type="scientific">Diabrotica virgifera virgifera</name>
    <name type="common">western corn rootworm</name>
    <dbReference type="NCBI Taxonomy" id="50390"/>
    <lineage>
        <taxon>Eukaryota</taxon>
        <taxon>Metazoa</taxon>
        <taxon>Ecdysozoa</taxon>
        <taxon>Arthropoda</taxon>
        <taxon>Hexapoda</taxon>
        <taxon>Insecta</taxon>
        <taxon>Pterygota</taxon>
        <taxon>Neoptera</taxon>
        <taxon>Endopterygota</taxon>
        <taxon>Coleoptera</taxon>
        <taxon>Polyphaga</taxon>
        <taxon>Cucujiformia</taxon>
        <taxon>Chrysomeloidea</taxon>
        <taxon>Chrysomelidae</taxon>
        <taxon>Galerucinae</taxon>
        <taxon>Diabroticina</taxon>
        <taxon>Diabroticites</taxon>
        <taxon>Diabrotica</taxon>
    </lineage>
</organism>
<evidence type="ECO:0000313" key="1">
    <source>
        <dbReference type="RefSeq" id="XP_028144675.1"/>
    </source>
</evidence>
<protein>
    <submittedName>
        <fullName evidence="1">Uncharacterized protein LOC114338283</fullName>
    </submittedName>
</protein>
<proteinExistence type="predicted"/>
<dbReference type="RefSeq" id="XP_028144675.1">
    <property type="nucleotide sequence ID" value="XM_028288874.1"/>
</dbReference>
<dbReference type="SUPFAM" id="SSF56672">
    <property type="entry name" value="DNA/RNA polymerases"/>
    <property type="match status" value="1"/>
</dbReference>
<accession>A0A6P7GLM1</accession>
<dbReference type="Gene3D" id="3.90.1600.10">
    <property type="entry name" value="Palm domain of DNA polymerase"/>
    <property type="match status" value="1"/>
</dbReference>
<dbReference type="AlphaFoldDB" id="A0A6P7GLM1"/>
<gene>
    <name evidence="1" type="primary">LOC114338283</name>
</gene>